<keyword evidence="1" id="KW-0732">Signal</keyword>
<sequence>MPKRGSLVTWPPFGISLRTFCLVSASSSVSSSHRRTPSPAIVLLVACLPESNGFPRYSRCFYVLLGGWTAWVCWC</sequence>
<organism evidence="2 3">
    <name type="scientific">Triticum urartu</name>
    <name type="common">Red wild einkorn</name>
    <name type="synonym">Crithodium urartu</name>
    <dbReference type="NCBI Taxonomy" id="4572"/>
    <lineage>
        <taxon>Eukaryota</taxon>
        <taxon>Viridiplantae</taxon>
        <taxon>Streptophyta</taxon>
        <taxon>Embryophyta</taxon>
        <taxon>Tracheophyta</taxon>
        <taxon>Spermatophyta</taxon>
        <taxon>Magnoliopsida</taxon>
        <taxon>Liliopsida</taxon>
        <taxon>Poales</taxon>
        <taxon>Poaceae</taxon>
        <taxon>BOP clade</taxon>
        <taxon>Pooideae</taxon>
        <taxon>Triticodae</taxon>
        <taxon>Triticeae</taxon>
        <taxon>Triticinae</taxon>
        <taxon>Triticum</taxon>
    </lineage>
</organism>
<accession>A0A8R7P9H8</accession>
<dbReference type="AlphaFoldDB" id="A0A8R7P9H8"/>
<feature type="chain" id="PRO_5035925230" description="Secreted protein" evidence="1">
    <location>
        <begin position="26"/>
        <end position="75"/>
    </location>
</feature>
<reference evidence="3" key="1">
    <citation type="journal article" date="2013" name="Nature">
        <title>Draft genome of the wheat A-genome progenitor Triticum urartu.</title>
        <authorList>
            <person name="Ling H.Q."/>
            <person name="Zhao S."/>
            <person name="Liu D."/>
            <person name="Wang J."/>
            <person name="Sun H."/>
            <person name="Zhang C."/>
            <person name="Fan H."/>
            <person name="Li D."/>
            <person name="Dong L."/>
            <person name="Tao Y."/>
            <person name="Gao C."/>
            <person name="Wu H."/>
            <person name="Li Y."/>
            <person name="Cui Y."/>
            <person name="Guo X."/>
            <person name="Zheng S."/>
            <person name="Wang B."/>
            <person name="Yu K."/>
            <person name="Liang Q."/>
            <person name="Yang W."/>
            <person name="Lou X."/>
            <person name="Chen J."/>
            <person name="Feng M."/>
            <person name="Jian J."/>
            <person name="Zhang X."/>
            <person name="Luo G."/>
            <person name="Jiang Y."/>
            <person name="Liu J."/>
            <person name="Wang Z."/>
            <person name="Sha Y."/>
            <person name="Zhang B."/>
            <person name="Wu H."/>
            <person name="Tang D."/>
            <person name="Shen Q."/>
            <person name="Xue P."/>
            <person name="Zou S."/>
            <person name="Wang X."/>
            <person name="Liu X."/>
            <person name="Wang F."/>
            <person name="Yang Y."/>
            <person name="An X."/>
            <person name="Dong Z."/>
            <person name="Zhang K."/>
            <person name="Zhang X."/>
            <person name="Luo M.C."/>
            <person name="Dvorak J."/>
            <person name="Tong Y."/>
            <person name="Wang J."/>
            <person name="Yang H."/>
            <person name="Li Z."/>
            <person name="Wang D."/>
            <person name="Zhang A."/>
            <person name="Wang J."/>
        </authorList>
    </citation>
    <scope>NUCLEOTIDE SEQUENCE</scope>
    <source>
        <strain evidence="3">cv. G1812</strain>
    </source>
</reference>
<dbReference type="Proteomes" id="UP000015106">
    <property type="component" value="Chromosome 2"/>
</dbReference>
<evidence type="ECO:0008006" key="4">
    <source>
        <dbReference type="Google" id="ProtNLM"/>
    </source>
</evidence>
<keyword evidence="3" id="KW-1185">Reference proteome</keyword>
<name>A0A8R7P9H8_TRIUA</name>
<proteinExistence type="predicted"/>
<evidence type="ECO:0000313" key="3">
    <source>
        <dbReference type="Proteomes" id="UP000015106"/>
    </source>
</evidence>
<reference evidence="2" key="2">
    <citation type="submission" date="2018-03" db="EMBL/GenBank/DDBJ databases">
        <title>The Triticum urartu genome reveals the dynamic nature of wheat genome evolution.</title>
        <authorList>
            <person name="Ling H."/>
            <person name="Ma B."/>
            <person name="Shi X."/>
            <person name="Liu H."/>
            <person name="Dong L."/>
            <person name="Sun H."/>
            <person name="Cao Y."/>
            <person name="Gao Q."/>
            <person name="Zheng S."/>
            <person name="Li Y."/>
            <person name="Yu Y."/>
            <person name="Du H."/>
            <person name="Qi M."/>
            <person name="Li Y."/>
            <person name="Yu H."/>
            <person name="Cui Y."/>
            <person name="Wang N."/>
            <person name="Chen C."/>
            <person name="Wu H."/>
            <person name="Zhao Y."/>
            <person name="Zhang J."/>
            <person name="Li Y."/>
            <person name="Zhou W."/>
            <person name="Zhang B."/>
            <person name="Hu W."/>
            <person name="Eijk M."/>
            <person name="Tang J."/>
            <person name="Witsenboer H."/>
            <person name="Zhao S."/>
            <person name="Li Z."/>
            <person name="Zhang A."/>
            <person name="Wang D."/>
            <person name="Liang C."/>
        </authorList>
    </citation>
    <scope>NUCLEOTIDE SEQUENCE [LARGE SCALE GENOMIC DNA]</scope>
    <source>
        <strain evidence="2">cv. G1812</strain>
    </source>
</reference>
<reference evidence="2" key="3">
    <citation type="submission" date="2022-06" db="UniProtKB">
        <authorList>
            <consortium name="EnsemblPlants"/>
        </authorList>
    </citation>
    <scope>IDENTIFICATION</scope>
</reference>
<dbReference type="Gramene" id="TuG1812G0200000603.01.T01">
    <property type="protein sequence ID" value="TuG1812G0200000603.01.T01"/>
    <property type="gene ID" value="TuG1812G0200000603.01"/>
</dbReference>
<feature type="signal peptide" evidence="1">
    <location>
        <begin position="1"/>
        <end position="25"/>
    </location>
</feature>
<dbReference type="EnsemblPlants" id="TuG1812G0200000603.01.T01">
    <property type="protein sequence ID" value="TuG1812G0200000603.01.T01"/>
    <property type="gene ID" value="TuG1812G0200000603.01"/>
</dbReference>
<evidence type="ECO:0000313" key="2">
    <source>
        <dbReference type="EnsemblPlants" id="TuG1812G0200000603.01.T01"/>
    </source>
</evidence>
<protein>
    <recommendedName>
        <fullName evidence="4">Secreted protein</fullName>
    </recommendedName>
</protein>
<evidence type="ECO:0000256" key="1">
    <source>
        <dbReference type="SAM" id="SignalP"/>
    </source>
</evidence>